<evidence type="ECO:0000313" key="3">
    <source>
        <dbReference type="Proteomes" id="UP000215043"/>
    </source>
</evidence>
<name>A0A223RW12_9ACTN</name>
<proteinExistence type="predicted"/>
<sequence>MRAPGSRCPVRLGTRRRCTTRAAPTLHPPKRDTASWWWPTPDAGHPVTVFEPTVVEPLFERLQ</sequence>
<dbReference type="Proteomes" id="UP000215043">
    <property type="component" value="Chromosome"/>
</dbReference>
<feature type="region of interest" description="Disordered" evidence="1">
    <location>
        <begin position="1"/>
        <end position="37"/>
    </location>
</feature>
<evidence type="ECO:0000313" key="2">
    <source>
        <dbReference type="EMBL" id="ASU80048.1"/>
    </source>
</evidence>
<accession>A0A223RW12</accession>
<dbReference type="AlphaFoldDB" id="A0A223RW12"/>
<gene>
    <name evidence="2" type="ORF">CDG81_19290</name>
</gene>
<reference evidence="2 3" key="1">
    <citation type="submission" date="2017-08" db="EMBL/GenBank/DDBJ databases">
        <title>The complete genome sequence of moderately halophilic actinomycete Actinopolyspora erythraea YIM 90600, the producer of novel erythromycin, novel actinopolysporins A-C and tubercidin.</title>
        <authorList>
            <person name="Yin M."/>
            <person name="Tang S."/>
        </authorList>
    </citation>
    <scope>NUCLEOTIDE SEQUENCE [LARGE SCALE GENOMIC DNA]</scope>
    <source>
        <strain evidence="2 3">YIM 90600</strain>
    </source>
</reference>
<protein>
    <submittedName>
        <fullName evidence="2">Uncharacterized protein</fullName>
    </submittedName>
</protein>
<dbReference type="KEGG" id="aey:CDG81_19290"/>
<organism evidence="2 3">
    <name type="scientific">Actinopolyspora erythraea</name>
    <dbReference type="NCBI Taxonomy" id="414996"/>
    <lineage>
        <taxon>Bacteria</taxon>
        <taxon>Bacillati</taxon>
        <taxon>Actinomycetota</taxon>
        <taxon>Actinomycetes</taxon>
        <taxon>Actinopolysporales</taxon>
        <taxon>Actinopolysporaceae</taxon>
        <taxon>Actinopolyspora</taxon>
    </lineage>
</organism>
<evidence type="ECO:0000256" key="1">
    <source>
        <dbReference type="SAM" id="MobiDB-lite"/>
    </source>
</evidence>
<dbReference type="EMBL" id="CP022752">
    <property type="protein sequence ID" value="ASU80048.1"/>
    <property type="molecule type" value="Genomic_DNA"/>
</dbReference>